<protein>
    <submittedName>
        <fullName evidence="2">16336_t:CDS:1</fullName>
    </submittedName>
</protein>
<feature type="domain" description="Glycosyl transferase family 25" evidence="1">
    <location>
        <begin position="16"/>
        <end position="174"/>
    </location>
</feature>
<dbReference type="CDD" id="cd06532">
    <property type="entry name" value="Glyco_transf_25"/>
    <property type="match status" value="1"/>
</dbReference>
<organism evidence="2 3">
    <name type="scientific">Racocetra fulgida</name>
    <dbReference type="NCBI Taxonomy" id="60492"/>
    <lineage>
        <taxon>Eukaryota</taxon>
        <taxon>Fungi</taxon>
        <taxon>Fungi incertae sedis</taxon>
        <taxon>Mucoromycota</taxon>
        <taxon>Glomeromycotina</taxon>
        <taxon>Glomeromycetes</taxon>
        <taxon>Diversisporales</taxon>
        <taxon>Gigasporaceae</taxon>
        <taxon>Racocetra</taxon>
    </lineage>
</organism>
<dbReference type="OrthoDB" id="47375at2759"/>
<proteinExistence type="predicted"/>
<gene>
    <name evidence="2" type="ORF">RFULGI_LOCUS11240</name>
</gene>
<evidence type="ECO:0000313" key="3">
    <source>
        <dbReference type="Proteomes" id="UP000789396"/>
    </source>
</evidence>
<dbReference type="Pfam" id="PF01755">
    <property type="entry name" value="Glyco_transf_25"/>
    <property type="match status" value="1"/>
</dbReference>
<accession>A0A9N9NAJ4</accession>
<reference evidence="2" key="1">
    <citation type="submission" date="2021-06" db="EMBL/GenBank/DDBJ databases">
        <authorList>
            <person name="Kallberg Y."/>
            <person name="Tangrot J."/>
            <person name="Rosling A."/>
        </authorList>
    </citation>
    <scope>NUCLEOTIDE SEQUENCE</scope>
    <source>
        <strain evidence="2">IN212</strain>
    </source>
</reference>
<evidence type="ECO:0000313" key="2">
    <source>
        <dbReference type="EMBL" id="CAG8717446.1"/>
    </source>
</evidence>
<dbReference type="Proteomes" id="UP000789396">
    <property type="component" value="Unassembled WGS sequence"/>
</dbReference>
<keyword evidence="3" id="KW-1185">Reference proteome</keyword>
<evidence type="ECO:0000259" key="1">
    <source>
        <dbReference type="Pfam" id="PF01755"/>
    </source>
</evidence>
<name>A0A9N9NAJ4_9GLOM</name>
<dbReference type="EMBL" id="CAJVPZ010023965">
    <property type="protein sequence ID" value="CAG8717446.1"/>
    <property type="molecule type" value="Genomic_DNA"/>
</dbReference>
<dbReference type="InterPro" id="IPR002654">
    <property type="entry name" value="Glyco_trans_25"/>
</dbReference>
<dbReference type="AlphaFoldDB" id="A0A9N9NAJ4"/>
<comment type="caution">
    <text evidence="2">The sequence shown here is derived from an EMBL/GenBank/DDBJ whole genome shotgun (WGS) entry which is preliminary data.</text>
</comment>
<feature type="non-terminal residue" evidence="2">
    <location>
        <position position="1"/>
    </location>
</feature>
<sequence length="237" mass="27060">LRNQFIPSNRTLGFDRIYVVHLDYRTDRRERLDKIASYHGLDFVYFSAFTKNDEQILKKYGSADMRPSQKACYLSHYFIYKLIIEEEYNNILILEDDADLELNITATMTDIHRDLPASWDLLYVGHCFESVGEEVGNSSSVHKLYKSVAPMCTHGYAVSNLGARKLVKLLDPVIPRGTIDYSLTVVIKENNLSSYSVHPPVIAQWNAANNPSDIENSQRYSFSLLNSTLAFLGYKGD</sequence>